<dbReference type="RefSeq" id="WP_091662576.1">
    <property type="nucleotide sequence ID" value="NZ_LT594323.1"/>
</dbReference>
<dbReference type="PANTHER" id="PTHR35176:SF6">
    <property type="entry name" value="HEME OXYGENASE HI_0854-RELATED"/>
    <property type="match status" value="1"/>
</dbReference>
<dbReference type="Pfam" id="PF01243">
    <property type="entry name" value="PNPOx_N"/>
    <property type="match status" value="1"/>
</dbReference>
<dbReference type="GO" id="GO:0016627">
    <property type="term" value="F:oxidoreductase activity, acting on the CH-CH group of donors"/>
    <property type="evidence" value="ECO:0007669"/>
    <property type="project" value="TreeGrafter"/>
</dbReference>
<feature type="domain" description="Pyridoxamine 5'-phosphate oxidase N-terminal" evidence="2">
    <location>
        <begin position="5"/>
        <end position="100"/>
    </location>
</feature>
<proteinExistence type="predicted"/>
<organism evidence="3 4">
    <name type="scientific">Micromonospora auratinigra</name>
    <dbReference type="NCBI Taxonomy" id="261654"/>
    <lineage>
        <taxon>Bacteria</taxon>
        <taxon>Bacillati</taxon>
        <taxon>Actinomycetota</taxon>
        <taxon>Actinomycetes</taxon>
        <taxon>Micromonosporales</taxon>
        <taxon>Micromonosporaceae</taxon>
        <taxon>Micromonospora</taxon>
    </lineage>
</organism>
<dbReference type="GO" id="GO:0070967">
    <property type="term" value="F:coenzyme F420 binding"/>
    <property type="evidence" value="ECO:0007669"/>
    <property type="project" value="TreeGrafter"/>
</dbReference>
<dbReference type="InterPro" id="IPR052019">
    <property type="entry name" value="F420H2_bilvrd_red/Heme_oxyg"/>
</dbReference>
<sequence length="132" mass="14234">MTVFTERELAFLSEQLLGRLATVQRNGTVQNNPVTFGYNTTLHTIDIDGHGMETSQKFRNVAAGSSVSLVVDDVLSTKPWSVRCLEIRGSAEALPEATNAAGEPTGALIRIHPRRILSFNIDPDAGIRSVAG</sequence>
<dbReference type="SUPFAM" id="SSF50475">
    <property type="entry name" value="FMN-binding split barrel"/>
    <property type="match status" value="1"/>
</dbReference>
<evidence type="ECO:0000313" key="3">
    <source>
        <dbReference type="EMBL" id="SBT43657.1"/>
    </source>
</evidence>
<dbReference type="NCBIfam" id="TIGR04023">
    <property type="entry name" value="PPOX_MSMEG_5819"/>
    <property type="match status" value="1"/>
</dbReference>
<keyword evidence="4" id="KW-1185">Reference proteome</keyword>
<dbReference type="Proteomes" id="UP000199385">
    <property type="component" value="Chromosome I"/>
</dbReference>
<dbReference type="PANTHER" id="PTHR35176">
    <property type="entry name" value="HEME OXYGENASE HI_0854-RELATED"/>
    <property type="match status" value="1"/>
</dbReference>
<dbReference type="InterPro" id="IPR011576">
    <property type="entry name" value="Pyridox_Oxase_N"/>
</dbReference>
<dbReference type="InterPro" id="IPR012349">
    <property type="entry name" value="Split_barrel_FMN-bd"/>
</dbReference>
<name>A0A1A8ZIJ0_9ACTN</name>
<dbReference type="PATRIC" id="fig|261654.4.peg.2448"/>
<keyword evidence="1" id="KW-0560">Oxidoreductase</keyword>
<dbReference type="STRING" id="261654.GA0070611_2403"/>
<evidence type="ECO:0000313" key="4">
    <source>
        <dbReference type="Proteomes" id="UP000199385"/>
    </source>
</evidence>
<dbReference type="EMBL" id="LT594323">
    <property type="protein sequence ID" value="SBT43657.1"/>
    <property type="molecule type" value="Genomic_DNA"/>
</dbReference>
<protein>
    <submittedName>
        <fullName evidence="3">Pyridoxamine 5'-phosphate oxidase family protein</fullName>
    </submittedName>
</protein>
<evidence type="ECO:0000259" key="2">
    <source>
        <dbReference type="Pfam" id="PF01243"/>
    </source>
</evidence>
<evidence type="ECO:0000256" key="1">
    <source>
        <dbReference type="ARBA" id="ARBA00023002"/>
    </source>
</evidence>
<gene>
    <name evidence="3" type="ORF">GA0070611_2403</name>
</gene>
<dbReference type="AlphaFoldDB" id="A0A1A8ZIJ0"/>
<dbReference type="Gene3D" id="2.30.110.10">
    <property type="entry name" value="Electron Transport, Fmn-binding Protein, Chain A"/>
    <property type="match status" value="1"/>
</dbReference>
<dbReference type="OrthoDB" id="3693562at2"/>
<accession>A0A1A8ZIJ0</accession>
<dbReference type="InterPro" id="IPR024031">
    <property type="entry name" value="MSMEG_5819/OxyR"/>
</dbReference>
<reference evidence="4" key="1">
    <citation type="submission" date="2016-06" db="EMBL/GenBank/DDBJ databases">
        <authorList>
            <person name="Varghese N."/>
            <person name="Submissions Spin"/>
        </authorList>
    </citation>
    <scope>NUCLEOTIDE SEQUENCE [LARGE SCALE GENOMIC DNA]</scope>
    <source>
        <strain evidence="4">DSM 44815</strain>
    </source>
</reference>
<dbReference type="GO" id="GO:0005829">
    <property type="term" value="C:cytosol"/>
    <property type="evidence" value="ECO:0007669"/>
    <property type="project" value="TreeGrafter"/>
</dbReference>